<feature type="compositionally biased region" description="Basic and acidic residues" evidence="2">
    <location>
        <begin position="217"/>
        <end position="251"/>
    </location>
</feature>
<evidence type="ECO:0000259" key="3">
    <source>
        <dbReference type="PROSITE" id="PS50157"/>
    </source>
</evidence>
<evidence type="ECO:0000256" key="2">
    <source>
        <dbReference type="SAM" id="MobiDB-lite"/>
    </source>
</evidence>
<dbReference type="InterPro" id="IPR052797">
    <property type="entry name" value="RegFact_GeneExpr_CellDeath"/>
</dbReference>
<dbReference type="Gene3D" id="3.30.160.60">
    <property type="entry name" value="Classic Zinc Finger"/>
    <property type="match status" value="1"/>
</dbReference>
<comment type="caution">
    <text evidence="4">The sequence shown here is derived from an EMBL/GenBank/DDBJ whole genome shotgun (WGS) entry which is preliminary data.</text>
</comment>
<keyword evidence="1" id="KW-0479">Metal-binding</keyword>
<dbReference type="GO" id="GO:0008270">
    <property type="term" value="F:zinc ion binding"/>
    <property type="evidence" value="ECO:0007669"/>
    <property type="project" value="UniProtKB-KW"/>
</dbReference>
<sequence length="808" mass="90173">MDRHAVNQATKPPIRLLIKAKDSTVSDVPSVFCSKENDGGGSGGCNRQITNDEGKRIQLIRYEEGKENSGDTSAKHAESGDGLRRRLINILPRPDGLKENSGDRVTLLTLAKHLGDDRLVNIVLRPEEGKDKSGDKLTGTSSKIMRPDNNHKDRPIDTLVRGAGGDSQLADNPTKHPRQDDSSKSRVTDKSPPNNYLEQESSPRDTPIPDTLARPEGGSEKIPVKRLIMKDWSARLREKNTTDTHTRDTETRPTGQDNNSSHRRDCGTKIASETSSSSNSSSRKTQERTRISSPSTCYVCQKVYKNKWSLATHLRAKHKVAAPVCARMPCLEAGCSFRAGRIARLITHLIQSHMMKFQCEKVTFREKEDFWKWKRETEEHCQSTYSASTSAKKTVAGDTKYFLRCSRSGYAKSRVTESEEECWEREENIGKRWGKEESEERGGGEELLIKREVNMDGDMDDEIRNDKWRERNGGTRLGRRWSDGKESSQMWTARDGKGQRRSSSGKINAVCTSFMVATFAREGGASVQFCRTHYGHTLDSYRPQMTQKEQLAIKNMIAAGNSAHEIVASLKASLPANRHHVVKYANIHNIATRHNLHLTPGRSTDSTRRLGMLAATQANLAQPEDLLKVEEEVEIVEEEEVEVEGVMESTMEDWTVDTELDTATSDSPMTHLEHSPNKYLGMEIICNPPSLTDPTITSLQEQVMSKVSRVSTLAAGMTSRSALMQLNEKLDNLLADLESNVCVSLVPSESEKSVPDLGIELVPVEAECSSTDIVLDRDVVGNDIMLYCSNRPMHDFQVHSSKKDGFGT</sequence>
<evidence type="ECO:0000313" key="5">
    <source>
        <dbReference type="Proteomes" id="UP001286313"/>
    </source>
</evidence>
<dbReference type="InterPro" id="IPR013087">
    <property type="entry name" value="Znf_C2H2_type"/>
</dbReference>
<dbReference type="EMBL" id="JAWQEG010004014">
    <property type="protein sequence ID" value="KAK3863428.1"/>
    <property type="molecule type" value="Genomic_DNA"/>
</dbReference>
<keyword evidence="5" id="KW-1185">Reference proteome</keyword>
<dbReference type="Proteomes" id="UP001286313">
    <property type="component" value="Unassembled WGS sequence"/>
</dbReference>
<feature type="compositionally biased region" description="Low complexity" evidence="2">
    <location>
        <begin position="272"/>
        <end position="282"/>
    </location>
</feature>
<dbReference type="AlphaFoldDB" id="A0AAE1EXL8"/>
<proteinExistence type="predicted"/>
<keyword evidence="1" id="KW-0863">Zinc-finger</keyword>
<dbReference type="PANTHER" id="PTHR33936">
    <property type="entry name" value="PROTEIN CBG17840"/>
    <property type="match status" value="1"/>
</dbReference>
<reference evidence="4" key="1">
    <citation type="submission" date="2023-10" db="EMBL/GenBank/DDBJ databases">
        <title>Genome assemblies of two species of porcelain crab, Petrolisthes cinctipes and Petrolisthes manimaculis (Anomura: Porcellanidae).</title>
        <authorList>
            <person name="Angst P."/>
        </authorList>
    </citation>
    <scope>NUCLEOTIDE SEQUENCE</scope>
    <source>
        <strain evidence="4">PB745_01</strain>
        <tissue evidence="4">Gill</tissue>
    </source>
</reference>
<feature type="compositionally biased region" description="Basic and acidic residues" evidence="2">
    <location>
        <begin position="145"/>
        <end position="156"/>
    </location>
</feature>
<keyword evidence="1" id="KW-0862">Zinc</keyword>
<evidence type="ECO:0000256" key="1">
    <source>
        <dbReference type="PROSITE-ProRule" id="PRU00042"/>
    </source>
</evidence>
<feature type="compositionally biased region" description="Basic and acidic residues" evidence="2">
    <location>
        <begin position="173"/>
        <end position="189"/>
    </location>
</feature>
<protein>
    <recommendedName>
        <fullName evidence="3">C2H2-type domain-containing protein</fullName>
    </recommendedName>
</protein>
<feature type="region of interest" description="Disordered" evidence="2">
    <location>
        <begin position="125"/>
        <end position="289"/>
    </location>
</feature>
<gene>
    <name evidence="4" type="ORF">Pcinc_030799</name>
</gene>
<evidence type="ECO:0000313" key="4">
    <source>
        <dbReference type="EMBL" id="KAK3863428.1"/>
    </source>
</evidence>
<feature type="compositionally biased region" description="Basic and acidic residues" evidence="2">
    <location>
        <begin position="125"/>
        <end position="135"/>
    </location>
</feature>
<accession>A0AAE1EXL8</accession>
<dbReference type="PANTHER" id="PTHR33936:SF24">
    <property type="entry name" value="C2H2-TYPE DOMAIN-CONTAINING PROTEIN"/>
    <property type="match status" value="1"/>
</dbReference>
<dbReference type="SMART" id="SM00355">
    <property type="entry name" value="ZnF_C2H2"/>
    <property type="match status" value="2"/>
</dbReference>
<feature type="region of interest" description="Disordered" evidence="2">
    <location>
        <begin position="475"/>
        <end position="504"/>
    </location>
</feature>
<feature type="domain" description="C2H2-type" evidence="3">
    <location>
        <begin position="295"/>
        <end position="323"/>
    </location>
</feature>
<name>A0AAE1EXL8_PETCI</name>
<dbReference type="PROSITE" id="PS50157">
    <property type="entry name" value="ZINC_FINGER_C2H2_2"/>
    <property type="match status" value="1"/>
</dbReference>
<organism evidence="4 5">
    <name type="scientific">Petrolisthes cinctipes</name>
    <name type="common">Flat porcelain crab</name>
    <dbReference type="NCBI Taxonomy" id="88211"/>
    <lineage>
        <taxon>Eukaryota</taxon>
        <taxon>Metazoa</taxon>
        <taxon>Ecdysozoa</taxon>
        <taxon>Arthropoda</taxon>
        <taxon>Crustacea</taxon>
        <taxon>Multicrustacea</taxon>
        <taxon>Malacostraca</taxon>
        <taxon>Eumalacostraca</taxon>
        <taxon>Eucarida</taxon>
        <taxon>Decapoda</taxon>
        <taxon>Pleocyemata</taxon>
        <taxon>Anomura</taxon>
        <taxon>Galatheoidea</taxon>
        <taxon>Porcellanidae</taxon>
        <taxon>Petrolisthes</taxon>
    </lineage>
</organism>
<feature type="compositionally biased region" description="Polar residues" evidence="2">
    <location>
        <begin position="191"/>
        <end position="200"/>
    </location>
</feature>
<dbReference type="PROSITE" id="PS00028">
    <property type="entry name" value="ZINC_FINGER_C2H2_1"/>
    <property type="match status" value="1"/>
</dbReference>